<accession>A0ABN9TAK1</accession>
<keyword evidence="3" id="KW-1185">Reference proteome</keyword>
<dbReference type="Proteomes" id="UP001189429">
    <property type="component" value="Unassembled WGS sequence"/>
</dbReference>
<feature type="compositionally biased region" description="Polar residues" evidence="1">
    <location>
        <begin position="767"/>
        <end position="806"/>
    </location>
</feature>
<feature type="non-terminal residue" evidence="2">
    <location>
        <position position="1"/>
    </location>
</feature>
<feature type="region of interest" description="Disordered" evidence="1">
    <location>
        <begin position="18"/>
        <end position="105"/>
    </location>
</feature>
<sequence>LPTSAFWLRHRPEPELLARAGAVRGGRRAMSSKAAASNTTGHEASVSVRSSRRLAVDASSSLASPSDEAATGVRGSRSGSRRLAVDASKMPQDDGQGDDEATVGIRGSKRLAVDASKSLQGDDAELIEMAQRYQGMLRDHTRQSAGRAQDSVQKSPSLNSRDRVQDLFDEDLPEDLAELVATMRSMKSLKPAHPSGSASGSGPVGGGADDETDLEEILAAIKSTKTLHQDLGSSSGGGTSVAGRLKIPTRATMGPSASSVNTVKETEAALAFLEAKAGPEEMAKVMSGAAGAHKSTSGSLTDTDAALAFLEQAGFGDAFASQPPPPSQPNTAVPRGAFPAFDRSTTKLLDPVAEGAPLEVMPQARKSQQQSLTTPETIDKLQARQDAEKARQGLESLWTGKAGHEQRGAIEAGAAALKAGQANRMAHFGEDEVDESGGGESAMNRARSELTQALDFVESVGEDYSPERSKGLQMGKTNTLKFESALRSLESEVADDAEVPSTPDVPPAPRRDTWATPPNVAVSAAAPTSPRRDTWASPPEFKPPSPPPLQSVHQGADQSATVSPALSPKGHRRSTINPKTGTKMLLQNAPARPGTQSSPRESLHQTSPRPSAGGMVDPLDMSSGRSKQPLQPWTEADADMSRSRQPSRLSSNGSAASLRRSSFEAQRGPNARGSAAHSNSPTRQRRNSAAEPLRRSDTSSAPVPQAREGRRLSLAGASTALGVGPGEAAAAAAAAHAATGGQVSQSSTSSPPARRTSITSGRPWSAAENQATRQASDTGKATQPVRSTQRSSTHGASSVTVQSPPTRSRDATSLGAAGDQA</sequence>
<feature type="compositionally biased region" description="Low complexity" evidence="1">
    <location>
        <begin position="56"/>
        <end position="82"/>
    </location>
</feature>
<feature type="compositionally biased region" description="Polar residues" evidence="1">
    <location>
        <begin position="594"/>
        <end position="609"/>
    </location>
</feature>
<evidence type="ECO:0000256" key="1">
    <source>
        <dbReference type="SAM" id="MobiDB-lite"/>
    </source>
</evidence>
<feature type="region of interest" description="Disordered" evidence="1">
    <location>
        <begin position="138"/>
        <end position="163"/>
    </location>
</feature>
<feature type="compositionally biased region" description="Low complexity" evidence="1">
    <location>
        <begin position="728"/>
        <end position="760"/>
    </location>
</feature>
<organism evidence="2 3">
    <name type="scientific">Prorocentrum cordatum</name>
    <dbReference type="NCBI Taxonomy" id="2364126"/>
    <lineage>
        <taxon>Eukaryota</taxon>
        <taxon>Sar</taxon>
        <taxon>Alveolata</taxon>
        <taxon>Dinophyceae</taxon>
        <taxon>Prorocentrales</taxon>
        <taxon>Prorocentraceae</taxon>
        <taxon>Prorocentrum</taxon>
    </lineage>
</organism>
<comment type="caution">
    <text evidence="2">The sequence shown here is derived from an EMBL/GenBank/DDBJ whole genome shotgun (WGS) entry which is preliminary data.</text>
</comment>
<reference evidence="2" key="1">
    <citation type="submission" date="2023-10" db="EMBL/GenBank/DDBJ databases">
        <authorList>
            <person name="Chen Y."/>
            <person name="Shah S."/>
            <person name="Dougan E. K."/>
            <person name="Thang M."/>
            <person name="Chan C."/>
        </authorList>
    </citation>
    <scope>NUCLEOTIDE SEQUENCE [LARGE SCALE GENOMIC DNA]</scope>
</reference>
<feature type="region of interest" description="Disordered" evidence="1">
    <location>
        <begin position="188"/>
        <end position="210"/>
    </location>
</feature>
<feature type="non-terminal residue" evidence="2">
    <location>
        <position position="821"/>
    </location>
</feature>
<feature type="compositionally biased region" description="Polar residues" evidence="1">
    <location>
        <begin position="551"/>
        <end position="564"/>
    </location>
</feature>
<protein>
    <submittedName>
        <fullName evidence="2">Uncharacterized protein</fullName>
    </submittedName>
</protein>
<evidence type="ECO:0000313" key="2">
    <source>
        <dbReference type="EMBL" id="CAK0842010.1"/>
    </source>
</evidence>
<proteinExistence type="predicted"/>
<feature type="compositionally biased region" description="Pro residues" evidence="1">
    <location>
        <begin position="540"/>
        <end position="549"/>
    </location>
</feature>
<feature type="compositionally biased region" description="Low complexity" evidence="1">
    <location>
        <begin position="191"/>
        <end position="201"/>
    </location>
</feature>
<evidence type="ECO:0000313" key="3">
    <source>
        <dbReference type="Proteomes" id="UP001189429"/>
    </source>
</evidence>
<feature type="compositionally biased region" description="Polar residues" evidence="1">
    <location>
        <begin position="643"/>
        <end position="664"/>
    </location>
</feature>
<gene>
    <name evidence="2" type="ORF">PCOR1329_LOCUS37058</name>
</gene>
<feature type="compositionally biased region" description="Polar residues" evidence="1">
    <location>
        <begin position="143"/>
        <end position="159"/>
    </location>
</feature>
<name>A0ABN9TAK1_9DINO</name>
<feature type="region of interest" description="Disordered" evidence="1">
    <location>
        <begin position="726"/>
        <end position="821"/>
    </location>
</feature>
<feature type="region of interest" description="Disordered" evidence="1">
    <location>
        <begin position="491"/>
        <end position="713"/>
    </location>
</feature>
<dbReference type="EMBL" id="CAUYUJ010014500">
    <property type="protein sequence ID" value="CAK0842010.1"/>
    <property type="molecule type" value="Genomic_DNA"/>
</dbReference>